<keyword evidence="3" id="KW-0378">Hydrolase</keyword>
<feature type="chain" id="PRO_5040774415" description="PDZ domain-containing protein" evidence="5">
    <location>
        <begin position="22"/>
        <end position="448"/>
    </location>
</feature>
<reference evidence="9" key="1">
    <citation type="journal article" date="2023" name="Commun. Biol.">
        <title>Genome analysis of Parmales, the sister group of diatoms, reveals the evolutionary specialization of diatoms from phago-mixotrophs to photoautotrophs.</title>
        <authorList>
            <person name="Ban H."/>
            <person name="Sato S."/>
            <person name="Yoshikawa S."/>
            <person name="Yamada K."/>
            <person name="Nakamura Y."/>
            <person name="Ichinomiya M."/>
            <person name="Sato N."/>
            <person name="Blanc-Mathieu R."/>
            <person name="Endo H."/>
            <person name="Kuwata A."/>
            <person name="Ogata H."/>
        </authorList>
    </citation>
    <scope>NUCLEOTIDE SEQUENCE [LARGE SCALE GENOMIC DNA]</scope>
</reference>
<dbReference type="GO" id="GO:0004175">
    <property type="term" value="F:endopeptidase activity"/>
    <property type="evidence" value="ECO:0007669"/>
    <property type="project" value="TreeGrafter"/>
</dbReference>
<sequence length="448" mass="48394">MFMVKYLQTLVLFLLQWSTNPFKLPKPPPLKNLRPSLPSLQHFGKVNNRRFHINLAILHLSAIFTIGTVLPQQSIALSPPEEAWGLINKYYLDRTYNGQDWNEMKGRISDNYQVASLVSTLGDKYSRYLTPAQYSAIQKFDLVGVGVLLMPDSDGDISVGAPPVPGSVSDRSGIKSGDKVLEVNGKATKGRTAFDIIEELGKEENDVVQFTVKSGGGEVRKIPLQRTFTKVADPVSFTTKNSKKDGKIGYIRISEFNSKLSPSLASALSKLEAEGVSKYVIDLRGNGGGSFQSAVEVAGFFTGPDKLATMVVDGDAKRMEFKTPSETQAILRKDDDLVIWVDKGSASASEVLATALQSNCRAIVAGEGSFGKGLIQAVYGLSDGSGLVLTVAKYETPRGESIQGVGVQPDVKESLDFLPGVSKGVDGMDWAKVKMLEGMCAMPTPSAK</sequence>
<evidence type="ECO:0000256" key="5">
    <source>
        <dbReference type="SAM" id="SignalP"/>
    </source>
</evidence>
<dbReference type="SUPFAM" id="SSF50156">
    <property type="entry name" value="PDZ domain-like"/>
    <property type="match status" value="1"/>
</dbReference>
<evidence type="ECO:0000256" key="2">
    <source>
        <dbReference type="ARBA" id="ARBA00022670"/>
    </source>
</evidence>
<evidence type="ECO:0000256" key="1">
    <source>
        <dbReference type="ARBA" id="ARBA00009179"/>
    </source>
</evidence>
<dbReference type="Pfam" id="PF03572">
    <property type="entry name" value="Peptidase_S41"/>
    <property type="match status" value="1"/>
</dbReference>
<accession>A0A9W7LG70</accession>
<feature type="domain" description="PDZ" evidence="6">
    <location>
        <begin position="143"/>
        <end position="216"/>
    </location>
</feature>
<proteinExistence type="inferred from homology"/>
<keyword evidence="4" id="KW-0720">Serine protease</keyword>
<dbReference type="InterPro" id="IPR005151">
    <property type="entry name" value="Tail-specific_protease"/>
</dbReference>
<comment type="similarity">
    <text evidence="1">Belongs to the peptidase S41A family.</text>
</comment>
<dbReference type="SUPFAM" id="SSF52096">
    <property type="entry name" value="ClpP/crotonase"/>
    <property type="match status" value="1"/>
</dbReference>
<dbReference type="InterPro" id="IPR036034">
    <property type="entry name" value="PDZ_sf"/>
</dbReference>
<dbReference type="CDD" id="cd07560">
    <property type="entry name" value="Peptidase_S41_CPP"/>
    <property type="match status" value="1"/>
</dbReference>
<feature type="domain" description="Tail specific protease" evidence="7">
    <location>
        <begin position="217"/>
        <end position="414"/>
    </location>
</feature>
<organism evidence="8 9">
    <name type="scientific">Triparma columacea</name>
    <dbReference type="NCBI Taxonomy" id="722753"/>
    <lineage>
        <taxon>Eukaryota</taxon>
        <taxon>Sar</taxon>
        <taxon>Stramenopiles</taxon>
        <taxon>Ochrophyta</taxon>
        <taxon>Bolidophyceae</taxon>
        <taxon>Parmales</taxon>
        <taxon>Triparmaceae</taxon>
        <taxon>Triparma</taxon>
    </lineage>
</organism>
<dbReference type="NCBIfam" id="TIGR00225">
    <property type="entry name" value="prc"/>
    <property type="match status" value="1"/>
</dbReference>
<dbReference type="PANTHER" id="PTHR32060">
    <property type="entry name" value="TAIL-SPECIFIC PROTEASE"/>
    <property type="match status" value="1"/>
</dbReference>
<evidence type="ECO:0000313" key="8">
    <source>
        <dbReference type="EMBL" id="GMI48928.1"/>
    </source>
</evidence>
<keyword evidence="2" id="KW-0645">Protease</keyword>
<dbReference type="GO" id="GO:0008236">
    <property type="term" value="F:serine-type peptidase activity"/>
    <property type="evidence" value="ECO:0007669"/>
    <property type="project" value="UniProtKB-KW"/>
</dbReference>
<dbReference type="SMART" id="SM00245">
    <property type="entry name" value="TSPc"/>
    <property type="match status" value="1"/>
</dbReference>
<dbReference type="OrthoDB" id="43580at2759"/>
<protein>
    <recommendedName>
        <fullName evidence="10">PDZ domain-containing protein</fullName>
    </recommendedName>
</protein>
<keyword evidence="5" id="KW-0732">Signal</keyword>
<evidence type="ECO:0000256" key="3">
    <source>
        <dbReference type="ARBA" id="ARBA00022801"/>
    </source>
</evidence>
<dbReference type="InterPro" id="IPR029045">
    <property type="entry name" value="ClpP/crotonase-like_dom_sf"/>
</dbReference>
<evidence type="ECO:0000256" key="4">
    <source>
        <dbReference type="ARBA" id="ARBA00022825"/>
    </source>
</evidence>
<dbReference type="Gene3D" id="3.30.750.44">
    <property type="match status" value="1"/>
</dbReference>
<name>A0A9W7LG70_9STRA</name>
<dbReference type="Gene3D" id="2.30.42.10">
    <property type="match status" value="1"/>
</dbReference>
<dbReference type="InterPro" id="IPR001478">
    <property type="entry name" value="PDZ"/>
</dbReference>
<evidence type="ECO:0008006" key="10">
    <source>
        <dbReference type="Google" id="ProtNLM"/>
    </source>
</evidence>
<dbReference type="EMBL" id="BRYA01000444">
    <property type="protein sequence ID" value="GMI48928.1"/>
    <property type="molecule type" value="Genomic_DNA"/>
</dbReference>
<keyword evidence="9" id="KW-1185">Reference proteome</keyword>
<dbReference type="GO" id="GO:0006508">
    <property type="term" value="P:proteolysis"/>
    <property type="evidence" value="ECO:0007669"/>
    <property type="project" value="UniProtKB-KW"/>
</dbReference>
<dbReference type="Proteomes" id="UP001165065">
    <property type="component" value="Unassembled WGS sequence"/>
</dbReference>
<dbReference type="AlphaFoldDB" id="A0A9W7LG70"/>
<dbReference type="Gene3D" id="3.90.226.10">
    <property type="entry name" value="2-enoyl-CoA Hydratase, Chain A, domain 1"/>
    <property type="match status" value="1"/>
</dbReference>
<dbReference type="InterPro" id="IPR004447">
    <property type="entry name" value="Peptidase_S41A"/>
</dbReference>
<dbReference type="SMART" id="SM00228">
    <property type="entry name" value="PDZ"/>
    <property type="match status" value="1"/>
</dbReference>
<evidence type="ECO:0000259" key="7">
    <source>
        <dbReference type="SMART" id="SM00245"/>
    </source>
</evidence>
<dbReference type="PANTHER" id="PTHR32060:SF22">
    <property type="entry name" value="CARBOXYL-TERMINAL-PROCESSING PEPTIDASE 3, CHLOROPLASTIC"/>
    <property type="match status" value="1"/>
</dbReference>
<gene>
    <name evidence="8" type="ORF">TrCOL_g8793</name>
</gene>
<feature type="signal peptide" evidence="5">
    <location>
        <begin position="1"/>
        <end position="21"/>
    </location>
</feature>
<comment type="caution">
    <text evidence="8">The sequence shown here is derived from an EMBL/GenBank/DDBJ whole genome shotgun (WGS) entry which is preliminary data.</text>
</comment>
<evidence type="ECO:0000313" key="9">
    <source>
        <dbReference type="Proteomes" id="UP001165065"/>
    </source>
</evidence>
<evidence type="ECO:0000259" key="6">
    <source>
        <dbReference type="SMART" id="SM00228"/>
    </source>
</evidence>